<feature type="region of interest" description="Disordered" evidence="1">
    <location>
        <begin position="90"/>
        <end position="130"/>
    </location>
</feature>
<evidence type="ECO:0000313" key="2">
    <source>
        <dbReference type="EMBL" id="KLO08739.1"/>
    </source>
</evidence>
<dbReference type="Proteomes" id="UP000053477">
    <property type="component" value="Unassembled WGS sequence"/>
</dbReference>
<dbReference type="InParanoid" id="A0A0H2RA83"/>
<dbReference type="EMBL" id="KQ086079">
    <property type="protein sequence ID" value="KLO08739.1"/>
    <property type="molecule type" value="Genomic_DNA"/>
</dbReference>
<organism evidence="2 3">
    <name type="scientific">Schizopora paradoxa</name>
    <dbReference type="NCBI Taxonomy" id="27342"/>
    <lineage>
        <taxon>Eukaryota</taxon>
        <taxon>Fungi</taxon>
        <taxon>Dikarya</taxon>
        <taxon>Basidiomycota</taxon>
        <taxon>Agaricomycotina</taxon>
        <taxon>Agaricomycetes</taxon>
        <taxon>Hymenochaetales</taxon>
        <taxon>Schizoporaceae</taxon>
        <taxon>Schizopora</taxon>
    </lineage>
</organism>
<sequence length="169" mass="19007">MNWKRDCESSLCSKLTHIPLSVPTVKISRWSNLSPAVLIDGGPAPVERRTHGFLKSALDDFDSFHATSGQLPSFLYDSIRKIKPLPVWNGFQTQDKRRKGQEPSIEDGGDRDRQGRATRPSEPGTLKRRSEVTLVMCASVQSALRTRQLARPIKEDVHPLRTLRQAFSS</sequence>
<accession>A0A0H2RA83</accession>
<reference evidence="2 3" key="1">
    <citation type="submission" date="2015-04" db="EMBL/GenBank/DDBJ databases">
        <title>Complete genome sequence of Schizopora paradoxa KUC8140, a cosmopolitan wood degrader in East Asia.</title>
        <authorList>
            <consortium name="DOE Joint Genome Institute"/>
            <person name="Min B."/>
            <person name="Park H."/>
            <person name="Jang Y."/>
            <person name="Kim J.-J."/>
            <person name="Kim K.H."/>
            <person name="Pangilinan J."/>
            <person name="Lipzen A."/>
            <person name="Riley R."/>
            <person name="Grigoriev I.V."/>
            <person name="Spatafora J.W."/>
            <person name="Choi I.-G."/>
        </authorList>
    </citation>
    <scope>NUCLEOTIDE SEQUENCE [LARGE SCALE GENOMIC DNA]</scope>
    <source>
        <strain evidence="2 3">KUC8140</strain>
    </source>
</reference>
<evidence type="ECO:0000313" key="3">
    <source>
        <dbReference type="Proteomes" id="UP000053477"/>
    </source>
</evidence>
<gene>
    <name evidence="2" type="ORF">SCHPADRAFT_597409</name>
</gene>
<dbReference type="AlphaFoldDB" id="A0A0H2RA83"/>
<evidence type="ECO:0000256" key="1">
    <source>
        <dbReference type="SAM" id="MobiDB-lite"/>
    </source>
</evidence>
<keyword evidence="3" id="KW-1185">Reference proteome</keyword>
<proteinExistence type="predicted"/>
<protein>
    <submittedName>
        <fullName evidence="2">Uncharacterized protein</fullName>
    </submittedName>
</protein>
<name>A0A0H2RA83_9AGAM</name>